<comment type="caution">
    <text evidence="1">The sequence shown here is derived from an EMBL/GenBank/DDBJ whole genome shotgun (WGS) entry which is preliminary data.</text>
</comment>
<proteinExistence type="predicted"/>
<reference evidence="1 2" key="1">
    <citation type="submission" date="2019-10" db="EMBL/GenBank/DDBJ databases">
        <title>Extracellular Electron Transfer in a Candidatus Methanoperedens spp. Enrichment Culture.</title>
        <authorList>
            <person name="Berger S."/>
            <person name="Rangel Shaw D."/>
            <person name="Berben T."/>
            <person name="In 'T Zandt M."/>
            <person name="Frank J."/>
            <person name="Reimann J."/>
            <person name="Jetten M.S.M."/>
            <person name="Welte C.U."/>
        </authorList>
    </citation>
    <scope>NUCLEOTIDE SEQUENCE [LARGE SCALE GENOMIC DNA]</scope>
    <source>
        <strain evidence="1">SB12</strain>
    </source>
</reference>
<gene>
    <name evidence="1" type="ORF">F9K24_16750</name>
</gene>
<evidence type="ECO:0000313" key="2">
    <source>
        <dbReference type="Proteomes" id="UP000460298"/>
    </source>
</evidence>
<name>A0A833GYW9_9LEPT</name>
<dbReference type="EMBL" id="WBUI01000020">
    <property type="protein sequence ID" value="KAB2930505.1"/>
    <property type="molecule type" value="Genomic_DNA"/>
</dbReference>
<protein>
    <submittedName>
        <fullName evidence="1">Uncharacterized protein</fullName>
    </submittedName>
</protein>
<dbReference type="AlphaFoldDB" id="A0A833GYW9"/>
<organism evidence="1 2">
    <name type="scientific">Leptonema illini</name>
    <dbReference type="NCBI Taxonomy" id="183"/>
    <lineage>
        <taxon>Bacteria</taxon>
        <taxon>Pseudomonadati</taxon>
        <taxon>Spirochaetota</taxon>
        <taxon>Spirochaetia</taxon>
        <taxon>Leptospirales</taxon>
        <taxon>Leptospiraceae</taxon>
        <taxon>Leptonema</taxon>
    </lineage>
</organism>
<dbReference type="Proteomes" id="UP000460298">
    <property type="component" value="Unassembled WGS sequence"/>
</dbReference>
<accession>A0A833GYW9</accession>
<evidence type="ECO:0000313" key="1">
    <source>
        <dbReference type="EMBL" id="KAB2930505.1"/>
    </source>
</evidence>
<sequence length="158" mass="17542">MVVNRQFFANTLIVVGFLALTSLFGEPGGAIDLKKLQKVNTSLGYEENSAVIAEVFKAGQVYKVPTSCPLVLSEPTFQKKTEEFNKITLKFECLPSFLPIVITYTYTTDDGLKNLGNVLSSKSLENMDLSALKYSGRFQVGERGLNDVFLFVRLLDVE</sequence>